<keyword evidence="3 6" id="KW-0812">Transmembrane</keyword>
<keyword evidence="2" id="KW-1003">Cell membrane</keyword>
<dbReference type="Proteomes" id="UP000002875">
    <property type="component" value="Chromosome"/>
</dbReference>
<feature type="transmembrane region" description="Helical" evidence="6">
    <location>
        <begin position="50"/>
        <end position="69"/>
    </location>
</feature>
<keyword evidence="4 6" id="KW-1133">Transmembrane helix</keyword>
<evidence type="ECO:0000313" key="7">
    <source>
        <dbReference type="EMBL" id="AFK02871.1"/>
    </source>
</evidence>
<evidence type="ECO:0008006" key="9">
    <source>
        <dbReference type="Google" id="ProtNLM"/>
    </source>
</evidence>
<accession>A0ABM5N0H2</accession>
<comment type="subcellular location">
    <subcellularLocation>
        <location evidence="1">Cell membrane</location>
        <topology evidence="1">Multi-pass membrane protein</topology>
    </subcellularLocation>
</comment>
<evidence type="ECO:0000256" key="3">
    <source>
        <dbReference type="ARBA" id="ARBA00022692"/>
    </source>
</evidence>
<dbReference type="EMBL" id="CP002961">
    <property type="protein sequence ID" value="AFK02871.1"/>
    <property type="molecule type" value="Genomic_DNA"/>
</dbReference>
<organism evidence="7 8">
    <name type="scientific">Emticicia oligotrophica (strain DSM 17448 / CIP 109782 / MTCC 6937 / GPTSA100-15)</name>
    <dbReference type="NCBI Taxonomy" id="929562"/>
    <lineage>
        <taxon>Bacteria</taxon>
        <taxon>Pseudomonadati</taxon>
        <taxon>Bacteroidota</taxon>
        <taxon>Cytophagia</taxon>
        <taxon>Cytophagales</taxon>
        <taxon>Leadbetterellaceae</taxon>
        <taxon>Emticicia</taxon>
    </lineage>
</organism>
<evidence type="ECO:0000256" key="1">
    <source>
        <dbReference type="ARBA" id="ARBA00004651"/>
    </source>
</evidence>
<dbReference type="InterPro" id="IPR005171">
    <property type="entry name" value="Cyt_c_oxidase_su4_prok"/>
</dbReference>
<evidence type="ECO:0000256" key="4">
    <source>
        <dbReference type="ARBA" id="ARBA00022989"/>
    </source>
</evidence>
<gene>
    <name evidence="7" type="ordered locus">Emtol_1729</name>
</gene>
<dbReference type="Pfam" id="PF03626">
    <property type="entry name" value="COX4_pro"/>
    <property type="match status" value="1"/>
</dbReference>
<keyword evidence="5 6" id="KW-0472">Membrane</keyword>
<reference evidence="7 8" key="1">
    <citation type="submission" date="2011-07" db="EMBL/GenBank/DDBJ databases">
        <title>The complete genome of chromosome of Emticicia oligotrophica DSM 17448.</title>
        <authorList>
            <consortium name="US DOE Joint Genome Institute (JGI-PGF)"/>
            <person name="Lucas S."/>
            <person name="Han J."/>
            <person name="Lapidus A."/>
            <person name="Bruce D."/>
            <person name="Goodwin L."/>
            <person name="Pitluck S."/>
            <person name="Peters L."/>
            <person name="Kyrpides N."/>
            <person name="Mavromatis K."/>
            <person name="Ivanova N."/>
            <person name="Ovchinnikova G."/>
            <person name="Teshima H."/>
            <person name="Detter J.C."/>
            <person name="Tapia R."/>
            <person name="Han C."/>
            <person name="Land M."/>
            <person name="Hauser L."/>
            <person name="Markowitz V."/>
            <person name="Cheng J.-F."/>
            <person name="Hugenholtz P."/>
            <person name="Woyke T."/>
            <person name="Wu D."/>
            <person name="Tindall B."/>
            <person name="Pomrenke H."/>
            <person name="Brambilla E."/>
            <person name="Klenk H.-P."/>
            <person name="Eisen J.A."/>
        </authorList>
    </citation>
    <scope>NUCLEOTIDE SEQUENCE [LARGE SCALE GENOMIC DNA]</scope>
    <source>
        <strain evidence="7 8">DSM 17448</strain>
    </source>
</reference>
<sequence length="109" mass="12609">MAHSEITEKLPAQTKEIWRTFWILLGITAFEFLIAFTIDADTYKWTKIGIFIILTIVKAYYIVGIFMHLKNEVKSLIWTIILPCIFVVWLIVALIVEGGYIGLVRYIGK</sequence>
<feature type="transmembrane region" description="Helical" evidence="6">
    <location>
        <begin position="20"/>
        <end position="38"/>
    </location>
</feature>
<name>A0ABM5N0H2_EMTOG</name>
<keyword evidence="8" id="KW-1185">Reference proteome</keyword>
<evidence type="ECO:0000313" key="8">
    <source>
        <dbReference type="Proteomes" id="UP000002875"/>
    </source>
</evidence>
<evidence type="ECO:0000256" key="6">
    <source>
        <dbReference type="SAM" id="Phobius"/>
    </source>
</evidence>
<proteinExistence type="predicted"/>
<protein>
    <recommendedName>
        <fullName evidence="9">Cytochrome C oxidase subunit IV</fullName>
    </recommendedName>
</protein>
<evidence type="ECO:0000256" key="5">
    <source>
        <dbReference type="ARBA" id="ARBA00023136"/>
    </source>
</evidence>
<dbReference type="RefSeq" id="WP_015028571.1">
    <property type="nucleotide sequence ID" value="NC_018748.1"/>
</dbReference>
<feature type="transmembrane region" description="Helical" evidence="6">
    <location>
        <begin position="75"/>
        <end position="96"/>
    </location>
</feature>
<evidence type="ECO:0000256" key="2">
    <source>
        <dbReference type="ARBA" id="ARBA00022475"/>
    </source>
</evidence>